<feature type="region of interest" description="Disordered" evidence="1">
    <location>
        <begin position="311"/>
        <end position="356"/>
    </location>
</feature>
<feature type="compositionally biased region" description="Low complexity" evidence="1">
    <location>
        <begin position="427"/>
        <end position="437"/>
    </location>
</feature>
<dbReference type="AlphaFoldDB" id="A0AA88ACJ6"/>
<sequence>MVQRKAADKLGIKADHLSHDHISLKKPSSSQHQDGKNRLPDLKKKMMKKSRYFKLSEIGHQSLKSSTSSTLKKNNISQPGKPPPAHDVPTTSPTILLTPKKQTPNTKTVESSPNYMKSTSCFDARKEPQSSQVSLRRNSTNSRVVSSSSGNKKPTKASSSQLVRALIKTSSFKPSRPASSKKSPRVALCASDHLNHVPRATCSSTLKDSKFPSYLMLNHGGTESEGTSVMKVCPYTYCSLNGHHHPHASLPPLKRFLSARRRSLKNQKSLKLAVPTDNGIKGIDEEDVAEKVGMDFFIEIYAEKTKEDDEIRTDFVSSNGGDEEEAEHYTEEQVIESLSDGSPRSEVDTDESLERCSEEIFATETGIMEMFYMPLSDEKETDGSFSSGSDSEVSDMEPEEGNVSDAEIEDEADNSSEMEDESETTLVSSSDDSVNSHNVDITEEENASFEGNSAEENITELNLEIEEFGQVCDGLTFVQLSSTADEFEDLSGKEENLGSDEATESGHSFMDATLMEEQVQEEIEESEERDMVSEVEDVINLTIKHVCDAPEDGNQKTEESSEVEKRVDDGDLSLDSGDMLEEAEEDTVTVDANVTEEIPPSEPSQATSEADQVVTKVEESSMDREILDPKDHNEKMHLMICEDPVYHDEIKLNKTEMPEDSKSEIEIRELENKTKPEKKPAFVRVEQSNDDQELRNKWNRNKRGIKDLEDESTRDFNPREPNYLPLVAEPGAEKVDLKHQMMDERKNSDEWMIDNALQQTITKLAPARKKKVALLVEAFEAVMPVTKCESSRLSQHHHHHQSQAFPHAIRPIQACS</sequence>
<reference evidence="3" key="1">
    <citation type="submission" date="2023-07" db="EMBL/GenBank/DDBJ databases">
        <title>draft genome sequence of fig (Ficus carica).</title>
        <authorList>
            <person name="Takahashi T."/>
            <person name="Nishimura K."/>
        </authorList>
    </citation>
    <scope>NUCLEOTIDE SEQUENCE</scope>
</reference>
<proteinExistence type="predicted"/>
<feature type="compositionally biased region" description="Low complexity" evidence="1">
    <location>
        <begin position="62"/>
        <end position="73"/>
    </location>
</feature>
<gene>
    <name evidence="3" type="ORF">TIFTF001_022431</name>
</gene>
<organism evidence="3 4">
    <name type="scientific">Ficus carica</name>
    <name type="common">Common fig</name>
    <dbReference type="NCBI Taxonomy" id="3494"/>
    <lineage>
        <taxon>Eukaryota</taxon>
        <taxon>Viridiplantae</taxon>
        <taxon>Streptophyta</taxon>
        <taxon>Embryophyta</taxon>
        <taxon>Tracheophyta</taxon>
        <taxon>Spermatophyta</taxon>
        <taxon>Magnoliopsida</taxon>
        <taxon>eudicotyledons</taxon>
        <taxon>Gunneridae</taxon>
        <taxon>Pentapetalae</taxon>
        <taxon>rosids</taxon>
        <taxon>fabids</taxon>
        <taxon>Rosales</taxon>
        <taxon>Moraceae</taxon>
        <taxon>Ficeae</taxon>
        <taxon>Ficus</taxon>
    </lineage>
</organism>
<keyword evidence="4" id="KW-1185">Reference proteome</keyword>
<dbReference type="SMART" id="SM01054">
    <property type="entry name" value="CaM_binding"/>
    <property type="match status" value="1"/>
</dbReference>
<evidence type="ECO:0000313" key="4">
    <source>
        <dbReference type="Proteomes" id="UP001187192"/>
    </source>
</evidence>
<comment type="caution">
    <text evidence="3">The sequence shown here is derived from an EMBL/GenBank/DDBJ whole genome shotgun (WGS) entry which is preliminary data.</text>
</comment>
<dbReference type="Pfam" id="PF07839">
    <property type="entry name" value="CaM_binding"/>
    <property type="match status" value="1"/>
</dbReference>
<feature type="compositionally biased region" description="Basic and acidic residues" evidence="1">
    <location>
        <begin position="33"/>
        <end position="44"/>
    </location>
</feature>
<dbReference type="Proteomes" id="UP001187192">
    <property type="component" value="Unassembled WGS sequence"/>
</dbReference>
<feature type="region of interest" description="Disordered" evidence="1">
    <location>
        <begin position="596"/>
        <end position="631"/>
    </location>
</feature>
<protein>
    <recommendedName>
        <fullName evidence="2">Calmodulin-binding domain-containing protein</fullName>
    </recommendedName>
</protein>
<feature type="compositionally biased region" description="Basic and acidic residues" evidence="1">
    <location>
        <begin position="616"/>
        <end position="631"/>
    </location>
</feature>
<feature type="domain" description="Calmodulin-binding" evidence="2">
    <location>
        <begin position="671"/>
        <end position="784"/>
    </location>
</feature>
<feature type="compositionally biased region" description="Basic and acidic residues" evidence="1">
    <location>
        <begin position="547"/>
        <end position="569"/>
    </location>
</feature>
<dbReference type="EMBL" id="BTGU01000045">
    <property type="protein sequence ID" value="GMN53294.1"/>
    <property type="molecule type" value="Genomic_DNA"/>
</dbReference>
<dbReference type="InterPro" id="IPR012417">
    <property type="entry name" value="CaM-bd_dom_pln"/>
</dbReference>
<feature type="region of interest" description="Disordered" evidence="1">
    <location>
        <begin position="547"/>
        <end position="576"/>
    </location>
</feature>
<name>A0AA88ACJ6_FICCA</name>
<dbReference type="GO" id="GO:0005516">
    <property type="term" value="F:calmodulin binding"/>
    <property type="evidence" value="ECO:0007669"/>
    <property type="project" value="InterPro"/>
</dbReference>
<feature type="compositionally biased region" description="Basic and acidic residues" evidence="1">
    <location>
        <begin position="343"/>
        <end position="356"/>
    </location>
</feature>
<feature type="region of interest" description="Disordered" evidence="1">
    <location>
        <begin position="1"/>
        <end position="162"/>
    </location>
</feature>
<dbReference type="PANTHER" id="PTHR33923:SF2">
    <property type="entry name" value="CALMODULIN-BINDING PROTEIN-RELATED"/>
    <property type="match status" value="1"/>
</dbReference>
<accession>A0AA88ACJ6</accession>
<feature type="compositionally biased region" description="Basic and acidic residues" evidence="1">
    <location>
        <begin position="1"/>
        <end position="23"/>
    </location>
</feature>
<feature type="region of interest" description="Disordered" evidence="1">
    <location>
        <begin position="378"/>
        <end position="437"/>
    </location>
</feature>
<evidence type="ECO:0000313" key="3">
    <source>
        <dbReference type="EMBL" id="GMN53294.1"/>
    </source>
</evidence>
<evidence type="ECO:0000256" key="1">
    <source>
        <dbReference type="SAM" id="MobiDB-lite"/>
    </source>
</evidence>
<dbReference type="InterPro" id="IPR044681">
    <property type="entry name" value="PICBP-like"/>
</dbReference>
<dbReference type="PANTHER" id="PTHR33923">
    <property type="entry name" value="CALMODULIN-BINDING PROTEIN-RELATED"/>
    <property type="match status" value="1"/>
</dbReference>
<evidence type="ECO:0000259" key="2">
    <source>
        <dbReference type="SMART" id="SM01054"/>
    </source>
</evidence>
<feature type="compositionally biased region" description="Polar residues" evidence="1">
    <location>
        <begin position="89"/>
        <end position="121"/>
    </location>
</feature>
<feature type="compositionally biased region" description="Acidic residues" evidence="1">
    <location>
        <begin position="392"/>
        <end position="423"/>
    </location>
</feature>
<feature type="compositionally biased region" description="Low complexity" evidence="1">
    <location>
        <begin position="133"/>
        <end position="151"/>
    </location>
</feature>